<dbReference type="UniPathway" id="UPA00068">
    <property type="reaction ID" value="UER00114"/>
</dbReference>
<dbReference type="PRINTS" id="PR00149">
    <property type="entry name" value="FUMRATELYASE"/>
</dbReference>
<comment type="subcellular location">
    <subcellularLocation>
        <location evidence="4">Cytoplasm</location>
    </subcellularLocation>
</comment>
<dbReference type="GO" id="GO:0004056">
    <property type="term" value="F:argininosuccinate lyase activity"/>
    <property type="evidence" value="ECO:0007669"/>
    <property type="project" value="UniProtKB-UniRule"/>
</dbReference>
<keyword evidence="3 4" id="KW-0055">Arginine biosynthesis</keyword>
<dbReference type="HAMAP" id="MF_00006">
    <property type="entry name" value="Arg_succ_lyase"/>
    <property type="match status" value="1"/>
</dbReference>
<dbReference type="InterPro" id="IPR020557">
    <property type="entry name" value="Fumarate_lyase_CS"/>
</dbReference>
<reference evidence="7 8" key="1">
    <citation type="journal article" date="2016" name="Nat. Commun.">
        <title>Thousands of microbial genomes shed light on interconnected biogeochemical processes in an aquifer system.</title>
        <authorList>
            <person name="Anantharaman K."/>
            <person name="Brown C.T."/>
            <person name="Hug L.A."/>
            <person name="Sharon I."/>
            <person name="Castelle C.J."/>
            <person name="Probst A.J."/>
            <person name="Thomas B.C."/>
            <person name="Singh A."/>
            <person name="Wilkins M.J."/>
            <person name="Karaoz U."/>
            <person name="Brodie E.L."/>
            <person name="Williams K.H."/>
            <person name="Hubbard S.S."/>
            <person name="Banfield J.F."/>
        </authorList>
    </citation>
    <scope>NUCLEOTIDE SEQUENCE [LARGE SCALE GENOMIC DNA]</scope>
</reference>
<accession>A0A1F7F6T2</accession>
<dbReference type="Gene3D" id="1.20.200.10">
    <property type="entry name" value="Fumarase/aspartase (Central domain)"/>
    <property type="match status" value="1"/>
</dbReference>
<dbReference type="PANTHER" id="PTHR43814">
    <property type="entry name" value="ARGININOSUCCINATE LYASE"/>
    <property type="match status" value="1"/>
</dbReference>
<comment type="catalytic activity">
    <reaction evidence="4">
        <text>2-(N(omega)-L-arginino)succinate = fumarate + L-arginine</text>
        <dbReference type="Rhea" id="RHEA:24020"/>
        <dbReference type="ChEBI" id="CHEBI:29806"/>
        <dbReference type="ChEBI" id="CHEBI:32682"/>
        <dbReference type="ChEBI" id="CHEBI:57472"/>
        <dbReference type="EC" id="4.3.2.1"/>
    </reaction>
</comment>
<dbReference type="EMBL" id="MFYX01000110">
    <property type="protein sequence ID" value="OGK02303.1"/>
    <property type="molecule type" value="Genomic_DNA"/>
</dbReference>
<dbReference type="FunFam" id="1.20.200.10:FF:000015">
    <property type="entry name" value="argininosuccinate lyase isoform X2"/>
    <property type="match status" value="1"/>
</dbReference>
<dbReference type="InterPro" id="IPR022761">
    <property type="entry name" value="Fumarate_lyase_N"/>
</dbReference>
<comment type="pathway">
    <text evidence="1 4">Amino-acid biosynthesis; L-arginine biosynthesis; L-arginine from L-ornithine and carbamoyl phosphate: step 3/3.</text>
</comment>
<dbReference type="CDD" id="cd01359">
    <property type="entry name" value="Argininosuccinate_lyase"/>
    <property type="match status" value="1"/>
</dbReference>
<dbReference type="InterPro" id="IPR024083">
    <property type="entry name" value="Fumarase/histidase_N"/>
</dbReference>
<evidence type="ECO:0000256" key="3">
    <source>
        <dbReference type="ARBA" id="ARBA00022571"/>
    </source>
</evidence>
<organism evidence="7 8">
    <name type="scientific">Candidatus Raymondbacteria bacterium RIFOXYD12_FULL_49_13</name>
    <dbReference type="NCBI Taxonomy" id="1817890"/>
    <lineage>
        <taxon>Bacteria</taxon>
        <taxon>Raymondiibacteriota</taxon>
    </lineage>
</organism>
<dbReference type="Proteomes" id="UP000179243">
    <property type="component" value="Unassembled WGS sequence"/>
</dbReference>
<evidence type="ECO:0000259" key="6">
    <source>
        <dbReference type="Pfam" id="PF14698"/>
    </source>
</evidence>
<proteinExistence type="inferred from homology"/>
<evidence type="ECO:0000313" key="8">
    <source>
        <dbReference type="Proteomes" id="UP000179243"/>
    </source>
</evidence>
<feature type="domain" description="Fumarate lyase N-terminal" evidence="5">
    <location>
        <begin position="6"/>
        <end position="298"/>
    </location>
</feature>
<dbReference type="Gene3D" id="1.10.275.10">
    <property type="entry name" value="Fumarase/aspartase (N-terminal domain)"/>
    <property type="match status" value="1"/>
</dbReference>
<dbReference type="NCBIfam" id="TIGR00838">
    <property type="entry name" value="argH"/>
    <property type="match status" value="1"/>
</dbReference>
<evidence type="ECO:0000259" key="5">
    <source>
        <dbReference type="Pfam" id="PF00206"/>
    </source>
</evidence>
<comment type="caution">
    <text evidence="7">The sequence shown here is derived from an EMBL/GenBank/DDBJ whole genome shotgun (WGS) entry which is preliminary data.</text>
</comment>
<sequence length="457" mass="50504">MKMWEGRFSQKNAPAMERFNRSLGFDKRLIAEDIAGSVAYARALAKAGLLSKNEAAAIVRGLDKMRSHPAALRFTAADEDIHMAIERILSERIGTPGKKLHTGRSRNSQIALDTRLYLKKEIYSLDAALRTLMRAVLTRAEKTTTVIMPAFTHLQKAQPVLMAHYFLSWFFMLERDLRRFSQCLVTVDVLPLGSGALAGSAYPIDRAFLARALGFSAMSDNSIDAVSDRDYMLEFMSCAAITAMHLSRFAEDLVIFSSPGYGFFELADAYATGSSMMPNKKNPDSLELVRGKTGRVYGNLVTLLTVMKGLPLTYNKDMQEDKEPLFDTIDTLDGCLEIFTGVLDTLTVNPERVAAMLSADLLATDLADALTKNKTPFREAHAIVGRIVRDCAQKGVPLETLTHADLRKYSPRVPGTFSFCYHTSIAARSLPGGTGSSSVRAQICKARTILKRKTYDI</sequence>
<dbReference type="InterPro" id="IPR008948">
    <property type="entry name" value="L-Aspartase-like"/>
</dbReference>
<name>A0A1F7F6T2_UNCRA</name>
<keyword evidence="4 7" id="KW-0456">Lyase</keyword>
<dbReference type="GO" id="GO:0005829">
    <property type="term" value="C:cytosol"/>
    <property type="evidence" value="ECO:0007669"/>
    <property type="project" value="TreeGrafter"/>
</dbReference>
<dbReference type="PANTHER" id="PTHR43814:SF1">
    <property type="entry name" value="ARGININOSUCCINATE LYASE"/>
    <property type="match status" value="1"/>
</dbReference>
<dbReference type="AlphaFoldDB" id="A0A1F7F6T2"/>
<gene>
    <name evidence="4" type="primary">argH</name>
    <name evidence="7" type="ORF">A2519_16680</name>
</gene>
<dbReference type="Gene3D" id="1.10.40.30">
    <property type="entry name" value="Fumarase/aspartase (C-terminal domain)"/>
    <property type="match status" value="1"/>
</dbReference>
<keyword evidence="4" id="KW-0028">Amino-acid biosynthesis</keyword>
<dbReference type="InterPro" id="IPR000362">
    <property type="entry name" value="Fumarate_lyase_fam"/>
</dbReference>
<comment type="similarity">
    <text evidence="4">Belongs to the lyase 1 family. Argininosuccinate lyase subfamily.</text>
</comment>
<dbReference type="PROSITE" id="PS00163">
    <property type="entry name" value="FUMARATE_LYASES"/>
    <property type="match status" value="1"/>
</dbReference>
<dbReference type="InterPro" id="IPR009049">
    <property type="entry name" value="Argininosuccinate_lyase"/>
</dbReference>
<evidence type="ECO:0000256" key="4">
    <source>
        <dbReference type="HAMAP-Rule" id="MF_00006"/>
    </source>
</evidence>
<evidence type="ECO:0000256" key="2">
    <source>
        <dbReference type="ARBA" id="ARBA00012338"/>
    </source>
</evidence>
<protein>
    <recommendedName>
        <fullName evidence="2 4">Argininosuccinate lyase</fullName>
        <shortName evidence="4">ASAL</shortName>
        <ecNumber evidence="2 4">4.3.2.1</ecNumber>
    </recommendedName>
    <alternativeName>
        <fullName evidence="4">Arginosuccinase</fullName>
    </alternativeName>
</protein>
<evidence type="ECO:0000313" key="7">
    <source>
        <dbReference type="EMBL" id="OGK02303.1"/>
    </source>
</evidence>
<keyword evidence="4" id="KW-0963">Cytoplasm</keyword>
<dbReference type="Pfam" id="PF14698">
    <property type="entry name" value="ASL_C2"/>
    <property type="match status" value="1"/>
</dbReference>
<dbReference type="EC" id="4.3.2.1" evidence="2 4"/>
<dbReference type="InterPro" id="IPR029419">
    <property type="entry name" value="Arg_succ_lyase_C"/>
</dbReference>
<dbReference type="PRINTS" id="PR00145">
    <property type="entry name" value="ARGSUCLYASE"/>
</dbReference>
<dbReference type="SUPFAM" id="SSF48557">
    <property type="entry name" value="L-aspartase-like"/>
    <property type="match status" value="1"/>
</dbReference>
<dbReference type="Pfam" id="PF00206">
    <property type="entry name" value="Lyase_1"/>
    <property type="match status" value="1"/>
</dbReference>
<dbReference type="GO" id="GO:0042450">
    <property type="term" value="P:L-arginine biosynthetic process via ornithine"/>
    <property type="evidence" value="ECO:0007669"/>
    <property type="project" value="UniProtKB-UniRule"/>
</dbReference>
<feature type="domain" description="Argininosuccinate lyase C-terminal" evidence="6">
    <location>
        <begin position="361"/>
        <end position="413"/>
    </location>
</feature>
<evidence type="ECO:0000256" key="1">
    <source>
        <dbReference type="ARBA" id="ARBA00004941"/>
    </source>
</evidence>